<sequence>MAIKDRLYWVGMSLEPQLEKGMLEVIREIALVSYLKERPEILEGYQNELQLAVDDASKAFKVVLSSAGKKYKDLLFDLEDKMNHLASCEAEEKYIRGFIAGYRFLKKIEKSRGPLTLSNSHEGGSPK</sequence>
<organism evidence="1 2">
    <name type="scientific">Paenibacillus popilliae ATCC 14706</name>
    <dbReference type="NCBI Taxonomy" id="1212764"/>
    <lineage>
        <taxon>Bacteria</taxon>
        <taxon>Bacillati</taxon>
        <taxon>Bacillota</taxon>
        <taxon>Bacilli</taxon>
        <taxon>Bacillales</taxon>
        <taxon>Paenibacillaceae</taxon>
        <taxon>Paenibacillus</taxon>
    </lineage>
</organism>
<dbReference type="EMBL" id="BALG01000221">
    <property type="protein sequence ID" value="GAC43470.1"/>
    <property type="molecule type" value="Genomic_DNA"/>
</dbReference>
<protein>
    <submittedName>
        <fullName evidence="1">Uncharacterized protein</fullName>
    </submittedName>
</protein>
<name>M9LJP2_PAEPP</name>
<dbReference type="AlphaFoldDB" id="M9LJP2"/>
<reference evidence="1 2" key="1">
    <citation type="submission" date="2012-10" db="EMBL/GenBank/DDBJ databases">
        <title>Draft Genome Sequence of Paenibacillus popilliae ATCC 14706T.</title>
        <authorList>
            <person name="Iiyama K."/>
            <person name="Mori K."/>
            <person name="Mon H."/>
            <person name="Chieda Y."/>
            <person name="Lee J.M."/>
            <person name="Kusakabe T."/>
            <person name="Tashiro K."/>
            <person name="Asano S."/>
            <person name="Yasunaga-Aoki C."/>
            <person name="Shimizu S."/>
        </authorList>
    </citation>
    <scope>NUCLEOTIDE SEQUENCE [LARGE SCALE GENOMIC DNA]</scope>
    <source>
        <strain evidence="1 2">ATCC 14706</strain>
    </source>
</reference>
<dbReference type="Proteomes" id="UP000029453">
    <property type="component" value="Unassembled WGS sequence"/>
</dbReference>
<gene>
    <name evidence="1" type="ORF">PPOP_2853</name>
</gene>
<dbReference type="RefSeq" id="WP_006287122.1">
    <property type="nucleotide sequence ID" value="NZ_BALG01000221.1"/>
</dbReference>
<dbReference type="OrthoDB" id="2612985at2"/>
<evidence type="ECO:0000313" key="1">
    <source>
        <dbReference type="EMBL" id="GAC43470.1"/>
    </source>
</evidence>
<comment type="caution">
    <text evidence="1">The sequence shown here is derived from an EMBL/GenBank/DDBJ whole genome shotgun (WGS) entry which is preliminary data.</text>
</comment>
<proteinExistence type="predicted"/>
<evidence type="ECO:0000313" key="2">
    <source>
        <dbReference type="Proteomes" id="UP000029453"/>
    </source>
</evidence>
<keyword evidence="2" id="KW-1185">Reference proteome</keyword>
<accession>M9LJP2</accession>